<keyword evidence="9" id="KW-1185">Reference proteome</keyword>
<dbReference type="InterPro" id="IPR007267">
    <property type="entry name" value="GtrA_DPMS_TM"/>
</dbReference>
<comment type="subcellular location">
    <subcellularLocation>
        <location evidence="1">Membrane</location>
        <topology evidence="1">Multi-pass membrane protein</topology>
    </subcellularLocation>
</comment>
<keyword evidence="3 6" id="KW-0812">Transmembrane</keyword>
<evidence type="ECO:0000256" key="2">
    <source>
        <dbReference type="ARBA" id="ARBA00009399"/>
    </source>
</evidence>
<organism evidence="8 9">
    <name type="scientific">Caenimonas terrae</name>
    <dbReference type="NCBI Taxonomy" id="696074"/>
    <lineage>
        <taxon>Bacteria</taxon>
        <taxon>Pseudomonadati</taxon>
        <taxon>Pseudomonadota</taxon>
        <taxon>Betaproteobacteria</taxon>
        <taxon>Burkholderiales</taxon>
        <taxon>Comamonadaceae</taxon>
        <taxon>Caenimonas</taxon>
    </lineage>
</organism>
<dbReference type="PANTHER" id="PTHR38459">
    <property type="entry name" value="PROPHAGE BACTOPRENOL-LINKED GLUCOSE TRANSLOCASE HOMOLOG"/>
    <property type="match status" value="1"/>
</dbReference>
<keyword evidence="5 6" id="KW-0472">Membrane</keyword>
<keyword evidence="4 6" id="KW-1133">Transmembrane helix</keyword>
<comment type="caution">
    <text evidence="8">The sequence shown here is derived from an EMBL/GenBank/DDBJ whole genome shotgun (WGS) entry which is preliminary data.</text>
</comment>
<gene>
    <name evidence="8" type="ORF">ACFPOE_16595</name>
</gene>
<name>A0ABW0NHV0_9BURK</name>
<reference evidence="9" key="1">
    <citation type="journal article" date="2019" name="Int. J. Syst. Evol. Microbiol.">
        <title>The Global Catalogue of Microorganisms (GCM) 10K type strain sequencing project: providing services to taxonomists for standard genome sequencing and annotation.</title>
        <authorList>
            <consortium name="The Broad Institute Genomics Platform"/>
            <consortium name="The Broad Institute Genome Sequencing Center for Infectious Disease"/>
            <person name="Wu L."/>
            <person name="Ma J."/>
        </authorList>
    </citation>
    <scope>NUCLEOTIDE SEQUENCE [LARGE SCALE GENOMIC DNA]</scope>
    <source>
        <strain evidence="9">CCUG 57401</strain>
    </source>
</reference>
<sequence>MRRIGWFIAVGSTAAAVHLGTVVALVRWGGWAPELANVLGWLVAFVCSFFGHHLTTFSDAQAPMGRAARRFFAVSALGFAANQAAYVLLLRLSGMRYDLALALVLVGIAVLTYLLGRRWAFLPA</sequence>
<evidence type="ECO:0000259" key="7">
    <source>
        <dbReference type="Pfam" id="PF04138"/>
    </source>
</evidence>
<dbReference type="EMBL" id="JBHSMF010000009">
    <property type="protein sequence ID" value="MFC5499168.1"/>
    <property type="molecule type" value="Genomic_DNA"/>
</dbReference>
<feature type="transmembrane region" description="Helical" evidence="6">
    <location>
        <begin position="38"/>
        <end position="58"/>
    </location>
</feature>
<evidence type="ECO:0000256" key="5">
    <source>
        <dbReference type="ARBA" id="ARBA00023136"/>
    </source>
</evidence>
<proteinExistence type="inferred from homology"/>
<feature type="transmembrane region" description="Helical" evidence="6">
    <location>
        <begin position="70"/>
        <end position="89"/>
    </location>
</feature>
<dbReference type="Pfam" id="PF04138">
    <property type="entry name" value="GtrA_DPMS_TM"/>
    <property type="match status" value="1"/>
</dbReference>
<evidence type="ECO:0000313" key="9">
    <source>
        <dbReference type="Proteomes" id="UP001596037"/>
    </source>
</evidence>
<comment type="similarity">
    <text evidence="2">Belongs to the GtrA family.</text>
</comment>
<evidence type="ECO:0000256" key="4">
    <source>
        <dbReference type="ARBA" id="ARBA00022989"/>
    </source>
</evidence>
<accession>A0ABW0NHV0</accession>
<dbReference type="PANTHER" id="PTHR38459:SF1">
    <property type="entry name" value="PROPHAGE BACTOPRENOL-LINKED GLUCOSE TRANSLOCASE HOMOLOG"/>
    <property type="match status" value="1"/>
</dbReference>
<evidence type="ECO:0000256" key="1">
    <source>
        <dbReference type="ARBA" id="ARBA00004141"/>
    </source>
</evidence>
<dbReference type="InterPro" id="IPR051401">
    <property type="entry name" value="GtrA_CellWall_Glycosyl"/>
</dbReference>
<evidence type="ECO:0000256" key="3">
    <source>
        <dbReference type="ARBA" id="ARBA00022692"/>
    </source>
</evidence>
<dbReference type="Proteomes" id="UP001596037">
    <property type="component" value="Unassembled WGS sequence"/>
</dbReference>
<feature type="transmembrane region" description="Helical" evidence="6">
    <location>
        <begin position="7"/>
        <end position="26"/>
    </location>
</feature>
<evidence type="ECO:0000313" key="8">
    <source>
        <dbReference type="EMBL" id="MFC5499168.1"/>
    </source>
</evidence>
<feature type="transmembrane region" description="Helical" evidence="6">
    <location>
        <begin position="95"/>
        <end position="116"/>
    </location>
</feature>
<evidence type="ECO:0000256" key="6">
    <source>
        <dbReference type="SAM" id="Phobius"/>
    </source>
</evidence>
<feature type="domain" description="GtrA/DPMS transmembrane" evidence="7">
    <location>
        <begin position="7"/>
        <end position="121"/>
    </location>
</feature>
<dbReference type="RefSeq" id="WP_376851914.1">
    <property type="nucleotide sequence ID" value="NZ_JBHSMF010000009.1"/>
</dbReference>
<protein>
    <submittedName>
        <fullName evidence="8">GtrA family protein</fullName>
    </submittedName>
</protein>